<accession>A0A2S8F5Z1</accession>
<protein>
    <submittedName>
        <fullName evidence="2">Uncharacterized protein</fullName>
    </submittedName>
</protein>
<dbReference type="Proteomes" id="UP000240009">
    <property type="component" value="Unassembled WGS sequence"/>
</dbReference>
<dbReference type="EMBL" id="PUIA01000057">
    <property type="protein sequence ID" value="PQO27579.1"/>
    <property type="molecule type" value="Genomic_DNA"/>
</dbReference>
<reference evidence="2 3" key="1">
    <citation type="submission" date="2018-02" db="EMBL/GenBank/DDBJ databases">
        <title>Comparative genomes isolates from brazilian mangrove.</title>
        <authorList>
            <person name="Araujo J.E."/>
            <person name="Taketani R.G."/>
            <person name="Silva M.C.P."/>
            <person name="Loureco M.V."/>
            <person name="Andreote F.D."/>
        </authorList>
    </citation>
    <scope>NUCLEOTIDE SEQUENCE [LARGE SCALE GENOMIC DNA]</scope>
    <source>
        <strain evidence="2 3">HEX-2 MGV</strain>
    </source>
</reference>
<sequence length="60" mass="6831">MTNSADAKGKQSTAFREKTQKKGRQVRFAKMPSPFRPQPQSNSSALPLRRMGIITQKRRV</sequence>
<evidence type="ECO:0000313" key="2">
    <source>
        <dbReference type="EMBL" id="PQO27579.1"/>
    </source>
</evidence>
<gene>
    <name evidence="2" type="ORF">C5Y96_18805</name>
</gene>
<evidence type="ECO:0000256" key="1">
    <source>
        <dbReference type="SAM" id="MobiDB-lite"/>
    </source>
</evidence>
<feature type="region of interest" description="Disordered" evidence="1">
    <location>
        <begin position="1"/>
        <end position="60"/>
    </location>
</feature>
<feature type="compositionally biased region" description="Polar residues" evidence="1">
    <location>
        <begin position="1"/>
        <end position="14"/>
    </location>
</feature>
<organism evidence="2 3">
    <name type="scientific">Blastopirellula marina</name>
    <dbReference type="NCBI Taxonomy" id="124"/>
    <lineage>
        <taxon>Bacteria</taxon>
        <taxon>Pseudomonadati</taxon>
        <taxon>Planctomycetota</taxon>
        <taxon>Planctomycetia</taxon>
        <taxon>Pirellulales</taxon>
        <taxon>Pirellulaceae</taxon>
        <taxon>Blastopirellula</taxon>
    </lineage>
</organism>
<dbReference type="AlphaFoldDB" id="A0A2S8F5Z1"/>
<proteinExistence type="predicted"/>
<evidence type="ECO:0000313" key="3">
    <source>
        <dbReference type="Proteomes" id="UP000240009"/>
    </source>
</evidence>
<comment type="caution">
    <text evidence="2">The sequence shown here is derived from an EMBL/GenBank/DDBJ whole genome shotgun (WGS) entry which is preliminary data.</text>
</comment>
<name>A0A2S8F5Z1_9BACT</name>